<feature type="compositionally biased region" description="Basic and acidic residues" evidence="1">
    <location>
        <begin position="74"/>
        <end position="85"/>
    </location>
</feature>
<comment type="caution">
    <text evidence="2">The sequence shown here is derived from an EMBL/GenBank/DDBJ whole genome shotgun (WGS) entry which is preliminary data.</text>
</comment>
<proteinExistence type="predicted"/>
<dbReference type="AlphaFoldDB" id="A0A919RLS8"/>
<gene>
    <name evidence="2" type="ORF">Ssi02_47120</name>
</gene>
<feature type="region of interest" description="Disordered" evidence="1">
    <location>
        <begin position="68"/>
        <end position="104"/>
    </location>
</feature>
<organism evidence="2 3">
    <name type="scientific">Sinosporangium siamense</name>
    <dbReference type="NCBI Taxonomy" id="1367973"/>
    <lineage>
        <taxon>Bacteria</taxon>
        <taxon>Bacillati</taxon>
        <taxon>Actinomycetota</taxon>
        <taxon>Actinomycetes</taxon>
        <taxon>Streptosporangiales</taxon>
        <taxon>Streptosporangiaceae</taxon>
        <taxon>Sinosporangium</taxon>
    </lineage>
</organism>
<sequence length="104" mass="11295">MRQTQAGVPLRVHLHRLDPGQNQPGDDRLVGVPADQQLLVRAGRRQQMLWLSDSFGLRTEALRSCPCSTARSQGTHEEVSGERDGTAPAIERVRLSGSVCPGPA</sequence>
<evidence type="ECO:0000313" key="3">
    <source>
        <dbReference type="Proteomes" id="UP000606172"/>
    </source>
</evidence>
<evidence type="ECO:0000256" key="1">
    <source>
        <dbReference type="SAM" id="MobiDB-lite"/>
    </source>
</evidence>
<accession>A0A919RLS8</accession>
<name>A0A919RLS8_9ACTN</name>
<reference evidence="2" key="1">
    <citation type="submission" date="2021-01" db="EMBL/GenBank/DDBJ databases">
        <title>Whole genome shotgun sequence of Sinosporangium siamense NBRC 109515.</title>
        <authorList>
            <person name="Komaki H."/>
            <person name="Tamura T."/>
        </authorList>
    </citation>
    <scope>NUCLEOTIDE SEQUENCE</scope>
    <source>
        <strain evidence="2">NBRC 109515</strain>
    </source>
</reference>
<protein>
    <submittedName>
        <fullName evidence="2">Uncharacterized protein</fullName>
    </submittedName>
</protein>
<dbReference type="EMBL" id="BOOW01000030">
    <property type="protein sequence ID" value="GII94481.1"/>
    <property type="molecule type" value="Genomic_DNA"/>
</dbReference>
<evidence type="ECO:0000313" key="2">
    <source>
        <dbReference type="EMBL" id="GII94481.1"/>
    </source>
</evidence>
<keyword evidence="3" id="KW-1185">Reference proteome</keyword>
<dbReference type="Proteomes" id="UP000606172">
    <property type="component" value="Unassembled WGS sequence"/>
</dbReference>